<name>A0A6G4C8Q0_ECOLX</name>
<dbReference type="RefSeq" id="WP_163451488.1">
    <property type="nucleotide sequence ID" value="NZ_JAAIWG010000175.1"/>
</dbReference>
<dbReference type="InterPro" id="IPR009057">
    <property type="entry name" value="Homeodomain-like_sf"/>
</dbReference>
<dbReference type="AlphaFoldDB" id="A0A6G4C8Q0"/>
<sequence length="129" mass="14318">MSLRAEFVALASQDGANIRALCRHYGITPATAYKWLRRFQTEGLVGIVNRSTRPHFSPRRTAEESQALILALALRHPYWGARKLKAYLEQHGHSMPAASTVHAILLRQGHRSAPAASLAVGRFEHDAPN</sequence>
<dbReference type="Pfam" id="PF13565">
    <property type="entry name" value="HTH_32"/>
    <property type="match status" value="1"/>
</dbReference>
<gene>
    <name evidence="1" type="ORF">G4V04_22625</name>
</gene>
<evidence type="ECO:0000313" key="1">
    <source>
        <dbReference type="EMBL" id="NEY51046.1"/>
    </source>
</evidence>
<dbReference type="SUPFAM" id="SSF46689">
    <property type="entry name" value="Homeodomain-like"/>
    <property type="match status" value="1"/>
</dbReference>
<accession>A0A6G4C8Q0</accession>
<organism evidence="1">
    <name type="scientific">Escherichia coli</name>
    <dbReference type="NCBI Taxonomy" id="562"/>
    <lineage>
        <taxon>Bacteria</taxon>
        <taxon>Pseudomonadati</taxon>
        <taxon>Pseudomonadota</taxon>
        <taxon>Gammaproteobacteria</taxon>
        <taxon>Enterobacterales</taxon>
        <taxon>Enterobacteriaceae</taxon>
        <taxon>Escherichia</taxon>
    </lineage>
</organism>
<comment type="caution">
    <text evidence="1">The sequence shown here is derived from an EMBL/GenBank/DDBJ whole genome shotgun (WGS) entry which is preliminary data.</text>
</comment>
<proteinExistence type="predicted"/>
<feature type="non-terminal residue" evidence="1">
    <location>
        <position position="129"/>
    </location>
</feature>
<reference evidence="1" key="1">
    <citation type="journal article" date="2006" name="Food Microbiol.">
        <title>Occurrence of non-O157 shiga toxin-producing Escherichia coli in ready-to-eat food from supermarkets in Argentina.</title>
        <authorList>
            <person name="Balague C."/>
            <person name="Khan A.A."/>
            <person name="Fernandez L."/>
            <person name="Redolfi A.L."/>
            <person name="Aquili V."/>
            <person name="Voltattorni P."/>
            <person name="Hofer C."/>
            <person name="Ebner G."/>
            <person name="Duenas S."/>
            <person name="Cerniglia C.E."/>
        </authorList>
    </citation>
    <scope>NUCLEOTIDE SEQUENCE</scope>
    <source>
        <strain evidence="1">EC204</strain>
    </source>
</reference>
<protein>
    <submittedName>
        <fullName evidence="1">Helix-turn-helix domain containing protein</fullName>
    </submittedName>
</protein>
<dbReference type="EMBL" id="JAAIWG010000175">
    <property type="protein sequence ID" value="NEY51046.1"/>
    <property type="molecule type" value="Genomic_DNA"/>
</dbReference>
<reference evidence="1" key="2">
    <citation type="submission" date="2020-02" db="EMBL/GenBank/DDBJ databases">
        <authorList>
            <person name="Alotaibi K."/>
            <person name="Khan A."/>
        </authorList>
    </citation>
    <scope>NUCLEOTIDE SEQUENCE</scope>
    <source>
        <strain evidence="1">EC204</strain>
    </source>
</reference>